<comment type="caution">
    <text evidence="2">The sequence shown here is derived from an EMBL/GenBank/DDBJ whole genome shotgun (WGS) entry which is preliminary data.</text>
</comment>
<dbReference type="EMBL" id="JABXBU010000030">
    <property type="protein sequence ID" value="KAF8785355.1"/>
    <property type="molecule type" value="Genomic_DNA"/>
</dbReference>
<sequence length="119" mass="13692">MFIVDNVSLDVLRKTANGRQKEMIQKAVSLSAEKISAKELQKQEKEKKIELRNAKTLRHPRQAPSAAKEGSNELEERSEAERLQKEIDILNFFFNALFHRSVFADGSCDETIFTPNRTR</sequence>
<evidence type="ECO:0000256" key="1">
    <source>
        <dbReference type="SAM" id="MobiDB-lite"/>
    </source>
</evidence>
<organism evidence="2 3">
    <name type="scientific">Argiope bruennichi</name>
    <name type="common">Wasp spider</name>
    <name type="synonym">Aranea bruennichi</name>
    <dbReference type="NCBI Taxonomy" id="94029"/>
    <lineage>
        <taxon>Eukaryota</taxon>
        <taxon>Metazoa</taxon>
        <taxon>Ecdysozoa</taxon>
        <taxon>Arthropoda</taxon>
        <taxon>Chelicerata</taxon>
        <taxon>Arachnida</taxon>
        <taxon>Araneae</taxon>
        <taxon>Araneomorphae</taxon>
        <taxon>Entelegynae</taxon>
        <taxon>Araneoidea</taxon>
        <taxon>Araneidae</taxon>
        <taxon>Argiope</taxon>
    </lineage>
</organism>
<evidence type="ECO:0000313" key="3">
    <source>
        <dbReference type="Proteomes" id="UP000807504"/>
    </source>
</evidence>
<proteinExistence type="predicted"/>
<keyword evidence="3" id="KW-1185">Reference proteome</keyword>
<dbReference type="AlphaFoldDB" id="A0A8T0F503"/>
<feature type="compositionally biased region" description="Basic and acidic residues" evidence="1">
    <location>
        <begin position="70"/>
        <end position="79"/>
    </location>
</feature>
<name>A0A8T0F503_ARGBR</name>
<protein>
    <submittedName>
        <fullName evidence="2">Uncharacterized protein</fullName>
    </submittedName>
</protein>
<accession>A0A8T0F503</accession>
<feature type="region of interest" description="Disordered" evidence="1">
    <location>
        <begin position="43"/>
        <end position="79"/>
    </location>
</feature>
<evidence type="ECO:0000313" key="2">
    <source>
        <dbReference type="EMBL" id="KAF8785355.1"/>
    </source>
</evidence>
<dbReference type="Proteomes" id="UP000807504">
    <property type="component" value="Unassembled WGS sequence"/>
</dbReference>
<reference evidence="2" key="1">
    <citation type="journal article" date="2020" name="bioRxiv">
        <title>Chromosome-level reference genome of the European wasp spider Argiope bruennichi: a resource for studies on range expansion and evolutionary adaptation.</title>
        <authorList>
            <person name="Sheffer M.M."/>
            <person name="Hoppe A."/>
            <person name="Krehenwinkel H."/>
            <person name="Uhl G."/>
            <person name="Kuss A.W."/>
            <person name="Jensen L."/>
            <person name="Jensen C."/>
            <person name="Gillespie R.G."/>
            <person name="Hoff K.J."/>
            <person name="Prost S."/>
        </authorList>
    </citation>
    <scope>NUCLEOTIDE SEQUENCE</scope>
</reference>
<gene>
    <name evidence="2" type="ORF">HNY73_010908</name>
</gene>
<reference evidence="2" key="2">
    <citation type="submission" date="2020-06" db="EMBL/GenBank/DDBJ databases">
        <authorList>
            <person name="Sheffer M."/>
        </authorList>
    </citation>
    <scope>NUCLEOTIDE SEQUENCE</scope>
</reference>
<feature type="compositionally biased region" description="Basic and acidic residues" evidence="1">
    <location>
        <begin position="43"/>
        <end position="53"/>
    </location>
</feature>